<feature type="transmembrane region" description="Helical" evidence="10">
    <location>
        <begin position="53"/>
        <end position="74"/>
    </location>
</feature>
<feature type="transmembrane region" description="Helical" evidence="10">
    <location>
        <begin position="276"/>
        <end position="299"/>
    </location>
</feature>
<keyword evidence="6" id="KW-0029">Amino-acid transport</keyword>
<dbReference type="EMBL" id="JACAQA010000020">
    <property type="protein sequence ID" value="NWB87836.1"/>
    <property type="molecule type" value="Genomic_DNA"/>
</dbReference>
<keyword evidence="3" id="KW-0813">Transport</keyword>
<protein>
    <submittedName>
        <fullName evidence="11">Amino acid permease</fullName>
    </submittedName>
</protein>
<evidence type="ECO:0000256" key="7">
    <source>
        <dbReference type="ARBA" id="ARBA00022989"/>
    </source>
</evidence>
<evidence type="ECO:0000256" key="4">
    <source>
        <dbReference type="ARBA" id="ARBA00022475"/>
    </source>
</evidence>
<keyword evidence="4" id="KW-1003">Cell membrane</keyword>
<sequence>MRSDRTAFADRCTRTSRPDPGGVIMATPLQQSSSPGTTTPSLKPATLAQSARLSLSLLIALVVGSIIGSGAYSLPQNMAAGAGAGAILIGWLVTGVGMLSLALVYQMLSNRKPELDNGVFAYAKALGGDFVGFNSAWGYWISAWIGNVGYLVILFAAASYFFPAFGDGNNKVAIIAASLLLWAMHFMILRGIRTAARANAITTIAKIVPILVFVGCAALAFHPDTFVAGFWGAPALGSILDQVKSTMLVTVWVFIGIEGANVYSARAAERVNVGRATIIGFAITLLLLISVSLLSLGILGQPELAAMKNPSTAGVLQAIAGPWGGMMISLGLMVSVGGALLAWTLLSAESLFSPAKASVMPKVLSKENGQGVPANALWVTNGCIQLFLILTLYANATYLALISLATSMILLPYLFSGLYALKVSWLDRGQAGRDSLSGRDLAISLVASVYCFWLLYAAGPKYLLLSALLYAPGSLIYLLTPGRKPLNGFAKGLLVLIWLAAAVAAWMLWQGLLSL</sequence>
<feature type="transmembrane region" description="Helical" evidence="10">
    <location>
        <begin position="204"/>
        <end position="223"/>
    </location>
</feature>
<feature type="transmembrane region" description="Helical" evidence="10">
    <location>
        <begin position="376"/>
        <end position="394"/>
    </location>
</feature>
<dbReference type="Gene3D" id="1.20.1740.10">
    <property type="entry name" value="Amino acid/polyamine transporter I"/>
    <property type="match status" value="1"/>
</dbReference>
<evidence type="ECO:0000256" key="10">
    <source>
        <dbReference type="SAM" id="Phobius"/>
    </source>
</evidence>
<name>A0A7Y7WUB0_9PSED</name>
<reference evidence="11 12" key="1">
    <citation type="submission" date="2020-04" db="EMBL/GenBank/DDBJ databases">
        <title>Molecular characterization of pseudomonads from Agaricus bisporus reveal novel blotch 2 pathogens in Western Europe.</title>
        <authorList>
            <person name="Taparia T."/>
            <person name="Krijger M."/>
            <person name="Haynes E."/>
            <person name="Elpinstone J.G."/>
            <person name="Noble R."/>
            <person name="Van Der Wolf J."/>
        </authorList>
    </citation>
    <scope>NUCLEOTIDE SEQUENCE [LARGE SCALE GENOMIC DNA]</scope>
    <source>
        <strain evidence="11 12">G9001</strain>
    </source>
</reference>
<accession>A0A7Y7WUB0</accession>
<evidence type="ECO:0000256" key="6">
    <source>
        <dbReference type="ARBA" id="ARBA00022970"/>
    </source>
</evidence>
<dbReference type="Pfam" id="PF13520">
    <property type="entry name" value="AA_permease_2"/>
    <property type="match status" value="1"/>
</dbReference>
<evidence type="ECO:0000256" key="5">
    <source>
        <dbReference type="ARBA" id="ARBA00022692"/>
    </source>
</evidence>
<evidence type="ECO:0000256" key="2">
    <source>
        <dbReference type="ARBA" id="ARBA00008220"/>
    </source>
</evidence>
<comment type="subcellular location">
    <subcellularLocation>
        <location evidence="1">Cell membrane</location>
        <topology evidence="1">Multi-pass membrane protein</topology>
    </subcellularLocation>
</comment>
<feature type="transmembrane region" description="Helical" evidence="10">
    <location>
        <begin position="80"/>
        <end position="105"/>
    </location>
</feature>
<keyword evidence="7 10" id="KW-1133">Transmembrane helix</keyword>
<dbReference type="PANTHER" id="PTHR42770">
    <property type="entry name" value="AMINO ACID TRANSPORTER-RELATED"/>
    <property type="match status" value="1"/>
</dbReference>
<feature type="transmembrane region" description="Helical" evidence="10">
    <location>
        <begin position="319"/>
        <end position="346"/>
    </location>
</feature>
<feature type="transmembrane region" description="Helical" evidence="10">
    <location>
        <begin position="243"/>
        <end position="264"/>
    </location>
</feature>
<dbReference type="GO" id="GO:0006865">
    <property type="term" value="P:amino acid transport"/>
    <property type="evidence" value="ECO:0007669"/>
    <property type="project" value="UniProtKB-KW"/>
</dbReference>
<dbReference type="AlphaFoldDB" id="A0A7Y7WUB0"/>
<feature type="compositionally biased region" description="Low complexity" evidence="9">
    <location>
        <begin position="27"/>
        <end position="43"/>
    </location>
</feature>
<evidence type="ECO:0000256" key="1">
    <source>
        <dbReference type="ARBA" id="ARBA00004651"/>
    </source>
</evidence>
<dbReference type="NCBIfam" id="TIGR00905">
    <property type="entry name" value="2A0302"/>
    <property type="match status" value="1"/>
</dbReference>
<dbReference type="GO" id="GO:0022857">
    <property type="term" value="F:transmembrane transporter activity"/>
    <property type="evidence" value="ECO:0007669"/>
    <property type="project" value="InterPro"/>
</dbReference>
<feature type="transmembrane region" description="Helical" evidence="10">
    <location>
        <begin position="441"/>
        <end position="456"/>
    </location>
</feature>
<evidence type="ECO:0000313" key="11">
    <source>
        <dbReference type="EMBL" id="NWB87836.1"/>
    </source>
</evidence>
<feature type="transmembrane region" description="Helical" evidence="10">
    <location>
        <begin position="492"/>
        <end position="509"/>
    </location>
</feature>
<evidence type="ECO:0000256" key="8">
    <source>
        <dbReference type="ARBA" id="ARBA00023136"/>
    </source>
</evidence>
<dbReference type="InterPro" id="IPR004754">
    <property type="entry name" value="Amino_acid_antiprt"/>
</dbReference>
<comment type="similarity">
    <text evidence="2">Belongs to the amino acid-polyamine-organocation (APC) superfamily. Basic amino acid/polyamine antiporter (APA) (TC 2.A.3.2) family.</text>
</comment>
<dbReference type="InterPro" id="IPR002293">
    <property type="entry name" value="AA/rel_permease1"/>
</dbReference>
<gene>
    <name evidence="11" type="ORF">HX830_23470</name>
</gene>
<organism evidence="11 12">
    <name type="scientific">Pseudomonas gingeri</name>
    <dbReference type="NCBI Taxonomy" id="117681"/>
    <lineage>
        <taxon>Bacteria</taxon>
        <taxon>Pseudomonadati</taxon>
        <taxon>Pseudomonadota</taxon>
        <taxon>Gammaproteobacteria</taxon>
        <taxon>Pseudomonadales</taxon>
        <taxon>Pseudomonadaceae</taxon>
        <taxon>Pseudomonas</taxon>
    </lineage>
</organism>
<proteinExistence type="inferred from homology"/>
<keyword evidence="8 10" id="KW-0472">Membrane</keyword>
<feature type="transmembrane region" description="Helical" evidence="10">
    <location>
        <begin position="462"/>
        <end position="480"/>
    </location>
</feature>
<evidence type="ECO:0000256" key="9">
    <source>
        <dbReference type="SAM" id="MobiDB-lite"/>
    </source>
</evidence>
<feature type="compositionally biased region" description="Basic and acidic residues" evidence="9">
    <location>
        <begin position="1"/>
        <end position="17"/>
    </location>
</feature>
<feature type="transmembrane region" description="Helical" evidence="10">
    <location>
        <begin position="172"/>
        <end position="192"/>
    </location>
</feature>
<feature type="region of interest" description="Disordered" evidence="9">
    <location>
        <begin position="1"/>
        <end position="43"/>
    </location>
</feature>
<dbReference type="Proteomes" id="UP000522864">
    <property type="component" value="Unassembled WGS sequence"/>
</dbReference>
<evidence type="ECO:0000256" key="3">
    <source>
        <dbReference type="ARBA" id="ARBA00022448"/>
    </source>
</evidence>
<evidence type="ECO:0000313" key="12">
    <source>
        <dbReference type="Proteomes" id="UP000522864"/>
    </source>
</evidence>
<dbReference type="PIRSF" id="PIRSF006060">
    <property type="entry name" value="AA_transporter"/>
    <property type="match status" value="1"/>
</dbReference>
<comment type="caution">
    <text evidence="11">The sequence shown here is derived from an EMBL/GenBank/DDBJ whole genome shotgun (WGS) entry which is preliminary data.</text>
</comment>
<dbReference type="InterPro" id="IPR050367">
    <property type="entry name" value="APC_superfamily"/>
</dbReference>
<keyword evidence="5 10" id="KW-0812">Transmembrane</keyword>
<feature type="transmembrane region" description="Helical" evidence="10">
    <location>
        <begin position="148"/>
        <end position="166"/>
    </location>
</feature>
<dbReference type="PANTHER" id="PTHR42770:SF4">
    <property type="entry name" value="ARGININE_ORNITHINE ANTIPORTER-RELATED"/>
    <property type="match status" value="1"/>
</dbReference>
<dbReference type="GO" id="GO:0005886">
    <property type="term" value="C:plasma membrane"/>
    <property type="evidence" value="ECO:0007669"/>
    <property type="project" value="UniProtKB-SubCell"/>
</dbReference>
<feature type="transmembrane region" description="Helical" evidence="10">
    <location>
        <begin position="400"/>
        <end position="421"/>
    </location>
</feature>